<keyword evidence="1" id="KW-0472">Membrane</keyword>
<evidence type="ECO:0000256" key="1">
    <source>
        <dbReference type="SAM" id="Phobius"/>
    </source>
</evidence>
<proteinExistence type="predicted"/>
<reference evidence="2" key="1">
    <citation type="submission" date="2023-03" db="EMBL/GenBank/DDBJ databases">
        <title>Massive genome expansion in bonnet fungi (Mycena s.s.) driven by repeated elements and novel gene families across ecological guilds.</title>
        <authorList>
            <consortium name="Lawrence Berkeley National Laboratory"/>
            <person name="Harder C.B."/>
            <person name="Miyauchi S."/>
            <person name="Viragh M."/>
            <person name="Kuo A."/>
            <person name="Thoen E."/>
            <person name="Andreopoulos B."/>
            <person name="Lu D."/>
            <person name="Skrede I."/>
            <person name="Drula E."/>
            <person name="Henrissat B."/>
            <person name="Morin E."/>
            <person name="Kohler A."/>
            <person name="Barry K."/>
            <person name="LaButti K."/>
            <person name="Morin E."/>
            <person name="Salamov A."/>
            <person name="Lipzen A."/>
            <person name="Mereny Z."/>
            <person name="Hegedus B."/>
            <person name="Baldrian P."/>
            <person name="Stursova M."/>
            <person name="Weitz H."/>
            <person name="Taylor A."/>
            <person name="Grigoriev I.V."/>
            <person name="Nagy L.G."/>
            <person name="Martin F."/>
            <person name="Kauserud H."/>
        </authorList>
    </citation>
    <scope>NUCLEOTIDE SEQUENCE</scope>
    <source>
        <strain evidence="2">CBHHK067</strain>
    </source>
</reference>
<dbReference type="AlphaFoldDB" id="A0AAD7DW46"/>
<sequence>MADNFCQSLLSVGAILVPNGLVRNGIIASVFIVTVFLLRYARPTLMAESVDKSLRDTENLFYETCDIHNFNAPSLTPVDNDVAARLIVLQDKAAKLRVQTLRHGTSLIWLWNELLALCNGRSFAIWRCARHIGALQNDIKVIKLERLRELNIDLALCASSGASPLLQLSMRHRHHCGIGSSAAVPAVHASAC</sequence>
<protein>
    <submittedName>
        <fullName evidence="2">Uncharacterized protein</fullName>
    </submittedName>
</protein>
<keyword evidence="1" id="KW-1133">Transmembrane helix</keyword>
<keyword evidence="3" id="KW-1185">Reference proteome</keyword>
<comment type="caution">
    <text evidence="2">The sequence shown here is derived from an EMBL/GenBank/DDBJ whole genome shotgun (WGS) entry which is preliminary data.</text>
</comment>
<evidence type="ECO:0000313" key="3">
    <source>
        <dbReference type="Proteomes" id="UP001221757"/>
    </source>
</evidence>
<name>A0AAD7DW46_MYCRO</name>
<organism evidence="2 3">
    <name type="scientific">Mycena rosella</name>
    <name type="common">Pink bonnet</name>
    <name type="synonym">Agaricus rosellus</name>
    <dbReference type="NCBI Taxonomy" id="1033263"/>
    <lineage>
        <taxon>Eukaryota</taxon>
        <taxon>Fungi</taxon>
        <taxon>Dikarya</taxon>
        <taxon>Basidiomycota</taxon>
        <taxon>Agaricomycotina</taxon>
        <taxon>Agaricomycetes</taxon>
        <taxon>Agaricomycetidae</taxon>
        <taxon>Agaricales</taxon>
        <taxon>Marasmiineae</taxon>
        <taxon>Mycenaceae</taxon>
        <taxon>Mycena</taxon>
    </lineage>
</organism>
<dbReference type="EMBL" id="JARKIE010000023">
    <property type="protein sequence ID" value="KAJ7699239.1"/>
    <property type="molecule type" value="Genomic_DNA"/>
</dbReference>
<feature type="transmembrane region" description="Helical" evidence="1">
    <location>
        <begin position="20"/>
        <end position="38"/>
    </location>
</feature>
<gene>
    <name evidence="2" type="ORF">B0H17DRAFT_1177084</name>
</gene>
<keyword evidence="1" id="KW-0812">Transmembrane</keyword>
<dbReference type="Proteomes" id="UP001221757">
    <property type="component" value="Unassembled WGS sequence"/>
</dbReference>
<accession>A0AAD7DW46</accession>
<evidence type="ECO:0000313" key="2">
    <source>
        <dbReference type="EMBL" id="KAJ7699239.1"/>
    </source>
</evidence>